<feature type="domain" description="C2H2-type" evidence="9">
    <location>
        <begin position="354"/>
        <end position="382"/>
    </location>
</feature>
<keyword evidence="11" id="KW-1185">Reference proteome</keyword>
<dbReference type="PANTHER" id="PTHR24388">
    <property type="entry name" value="ZINC FINGER PROTEIN"/>
    <property type="match status" value="1"/>
</dbReference>
<dbReference type="PROSITE" id="PS00028">
    <property type="entry name" value="ZINC_FINGER_C2H2_1"/>
    <property type="match status" value="11"/>
</dbReference>
<feature type="region of interest" description="Disordered" evidence="8">
    <location>
        <begin position="207"/>
        <end position="232"/>
    </location>
</feature>
<sequence>MHPRENHFQNREHSLQSMDLVNVLGSHVLSHASSSVLEHPEIDVRYLELWPLVADNVKPGRRQPRIGHARNGVKLESEKLYTARYSLFRLITFNCRSMILLRHPRMHISHAAALANDARFVMRFKIGHREPGDDEDYDDCDAKQHIHTHVHILYLHAYIDTECLQRVRSIFIAGILNRKQKKKQKVRGASSEQQRCCPSYFSMTGARAASRQRDDPPSEMSNHRYSKEPNDTWPDTYDNYNIELVNHCKFENFTTSTFYKPSPMPRCSQAHAEELIYLQQQQQHTMMLSHGGRKNYPCNKCEKKFGYRRSFFYHQKTVHEGQKNFACHECQKKFSRKFDLLLHQKIIHEGRKDFACDKCEQKFGIKHNLIVHLKTVHEGLKNFACDKCEKKFGYKSVLLNHQRAVHEDRREYVCDKCEKKFGQKSNLLTHQKTVHEDRKDNACDKCEKKFRNKSHLLMHQRTIHEGRKDYGCVNCEKKFGHKKLLLYHQRTAHEGRKDYACDKCEKKFGLKCNLLIHQKTVHEGHKDYVCDKCRQKFGQKSHLLRHQDTVHDGRKDYGCDRCEKRFGIKHHLLRHQRAVHEGRKDYDCDNCEMKFGQKSNLLKHKKKVHEDLKVTALSGFRFQTSEISIGKLTYGGLNCNRQKFSYTISTKKYPLGKIWVNTCRFNNCLNVNVKTFSSPTIVSVVRFPGRELISNRRLSSAYLIFKQVLSAPNRRRVGTFPTISYVWFFPTTIPTYERLRVGRDQERTRGERTLPKILIDRKRLSILLLCMCRIVVVVDATPSLRSGHDRAQFAPPPPPPLTTARATVCTPTPRRGSASWLDALRCE</sequence>
<dbReference type="OrthoDB" id="7685779at2759"/>
<evidence type="ECO:0000259" key="9">
    <source>
        <dbReference type="PROSITE" id="PS50157"/>
    </source>
</evidence>
<dbReference type="SMART" id="SM00355">
    <property type="entry name" value="ZnF_C2H2"/>
    <property type="match status" value="11"/>
</dbReference>
<evidence type="ECO:0000256" key="2">
    <source>
        <dbReference type="ARBA" id="ARBA00022737"/>
    </source>
</evidence>
<evidence type="ECO:0000256" key="8">
    <source>
        <dbReference type="SAM" id="MobiDB-lite"/>
    </source>
</evidence>
<keyword evidence="3 7" id="KW-0863">Zinc-finger</keyword>
<feature type="domain" description="C2H2-type" evidence="9">
    <location>
        <begin position="557"/>
        <end position="585"/>
    </location>
</feature>
<dbReference type="InterPro" id="IPR050527">
    <property type="entry name" value="Snail/Krueppel_Znf"/>
</dbReference>
<name>A0A6H5I1U8_9HYME</name>
<feature type="domain" description="C2H2-type" evidence="9">
    <location>
        <begin position="412"/>
        <end position="440"/>
    </location>
</feature>
<feature type="compositionally biased region" description="Basic and acidic residues" evidence="8">
    <location>
        <begin position="211"/>
        <end position="230"/>
    </location>
</feature>
<dbReference type="Gene3D" id="3.30.160.60">
    <property type="entry name" value="Classic Zinc Finger"/>
    <property type="match status" value="10"/>
</dbReference>
<evidence type="ECO:0000256" key="4">
    <source>
        <dbReference type="ARBA" id="ARBA00022833"/>
    </source>
</evidence>
<feature type="domain" description="C2H2-type" evidence="9">
    <location>
        <begin position="325"/>
        <end position="353"/>
    </location>
</feature>
<evidence type="ECO:0000256" key="3">
    <source>
        <dbReference type="ARBA" id="ARBA00022771"/>
    </source>
</evidence>
<proteinExistence type="inferred from homology"/>
<dbReference type="InterPro" id="IPR013087">
    <property type="entry name" value="Znf_C2H2_type"/>
</dbReference>
<dbReference type="GO" id="GO:0000978">
    <property type="term" value="F:RNA polymerase II cis-regulatory region sequence-specific DNA binding"/>
    <property type="evidence" value="ECO:0007669"/>
    <property type="project" value="TreeGrafter"/>
</dbReference>
<dbReference type="GO" id="GO:0008270">
    <property type="term" value="F:zinc ion binding"/>
    <property type="evidence" value="ECO:0007669"/>
    <property type="project" value="UniProtKB-KW"/>
</dbReference>
<keyword evidence="1" id="KW-0479">Metal-binding</keyword>
<feature type="domain" description="C2H2-type" evidence="9">
    <location>
        <begin position="296"/>
        <end position="324"/>
    </location>
</feature>
<evidence type="ECO:0000256" key="6">
    <source>
        <dbReference type="ARBA" id="ARBA00037948"/>
    </source>
</evidence>
<evidence type="ECO:0000256" key="5">
    <source>
        <dbReference type="ARBA" id="ARBA00023242"/>
    </source>
</evidence>
<evidence type="ECO:0000313" key="11">
    <source>
        <dbReference type="Proteomes" id="UP000479190"/>
    </source>
</evidence>
<dbReference type="PROSITE" id="PS50157">
    <property type="entry name" value="ZINC_FINGER_C2H2_2"/>
    <property type="match status" value="11"/>
</dbReference>
<dbReference type="FunFam" id="3.30.160.60:FF:000100">
    <property type="entry name" value="Zinc finger 45-like"/>
    <property type="match status" value="1"/>
</dbReference>
<keyword evidence="5" id="KW-0539">Nucleus</keyword>
<keyword evidence="4" id="KW-0862">Zinc</keyword>
<feature type="region of interest" description="Disordered" evidence="8">
    <location>
        <begin position="786"/>
        <end position="816"/>
    </location>
</feature>
<organism evidence="10 11">
    <name type="scientific">Trichogramma brassicae</name>
    <dbReference type="NCBI Taxonomy" id="86971"/>
    <lineage>
        <taxon>Eukaryota</taxon>
        <taxon>Metazoa</taxon>
        <taxon>Ecdysozoa</taxon>
        <taxon>Arthropoda</taxon>
        <taxon>Hexapoda</taxon>
        <taxon>Insecta</taxon>
        <taxon>Pterygota</taxon>
        <taxon>Neoptera</taxon>
        <taxon>Endopterygota</taxon>
        <taxon>Hymenoptera</taxon>
        <taxon>Apocrita</taxon>
        <taxon>Proctotrupomorpha</taxon>
        <taxon>Chalcidoidea</taxon>
        <taxon>Trichogrammatidae</taxon>
        <taxon>Trichogramma</taxon>
    </lineage>
</organism>
<comment type="similarity">
    <text evidence="6">Belongs to the snail C2H2-type zinc-finger protein family.</text>
</comment>
<evidence type="ECO:0000256" key="1">
    <source>
        <dbReference type="ARBA" id="ARBA00022723"/>
    </source>
</evidence>
<gene>
    <name evidence="10" type="ORF">TBRA_LOCUS3253</name>
</gene>
<protein>
    <recommendedName>
        <fullName evidence="9">C2H2-type domain-containing protein</fullName>
    </recommendedName>
</protein>
<feature type="domain" description="C2H2-type" evidence="9">
    <location>
        <begin position="441"/>
        <end position="469"/>
    </location>
</feature>
<dbReference type="AlphaFoldDB" id="A0A6H5I1U8"/>
<reference evidence="10 11" key="1">
    <citation type="submission" date="2020-02" db="EMBL/GenBank/DDBJ databases">
        <authorList>
            <person name="Ferguson B K."/>
        </authorList>
    </citation>
    <scope>NUCLEOTIDE SEQUENCE [LARGE SCALE GENOMIC DNA]</scope>
</reference>
<dbReference type="GO" id="GO:0000981">
    <property type="term" value="F:DNA-binding transcription factor activity, RNA polymerase II-specific"/>
    <property type="evidence" value="ECO:0007669"/>
    <property type="project" value="TreeGrafter"/>
</dbReference>
<feature type="domain" description="C2H2-type" evidence="9">
    <location>
        <begin position="528"/>
        <end position="556"/>
    </location>
</feature>
<feature type="domain" description="C2H2-type" evidence="9">
    <location>
        <begin position="383"/>
        <end position="411"/>
    </location>
</feature>
<accession>A0A6H5I1U8</accession>
<dbReference type="SUPFAM" id="SSF57667">
    <property type="entry name" value="beta-beta-alpha zinc fingers"/>
    <property type="match status" value="6"/>
</dbReference>
<dbReference type="InterPro" id="IPR036236">
    <property type="entry name" value="Znf_C2H2_sf"/>
</dbReference>
<dbReference type="EMBL" id="CADCXV010000638">
    <property type="protein sequence ID" value="CAB0031275.1"/>
    <property type="molecule type" value="Genomic_DNA"/>
</dbReference>
<feature type="domain" description="C2H2-type" evidence="9">
    <location>
        <begin position="586"/>
        <end position="614"/>
    </location>
</feature>
<dbReference type="GO" id="GO:0005634">
    <property type="term" value="C:nucleus"/>
    <property type="evidence" value="ECO:0007669"/>
    <property type="project" value="UniProtKB-SubCell"/>
</dbReference>
<dbReference type="PANTHER" id="PTHR24388:SF53">
    <property type="entry name" value="CHORION TRANSCRIPTION FACTOR CF2-RELATED"/>
    <property type="match status" value="1"/>
</dbReference>
<evidence type="ECO:0000256" key="7">
    <source>
        <dbReference type="PROSITE-ProRule" id="PRU00042"/>
    </source>
</evidence>
<dbReference type="Proteomes" id="UP000479190">
    <property type="component" value="Unassembled WGS sequence"/>
</dbReference>
<feature type="domain" description="C2H2-type" evidence="9">
    <location>
        <begin position="470"/>
        <end position="498"/>
    </location>
</feature>
<dbReference type="Pfam" id="PF00096">
    <property type="entry name" value="zf-C2H2"/>
    <property type="match status" value="5"/>
</dbReference>
<keyword evidence="2" id="KW-0677">Repeat</keyword>
<evidence type="ECO:0000313" key="10">
    <source>
        <dbReference type="EMBL" id="CAB0031275.1"/>
    </source>
</evidence>
<feature type="domain" description="C2H2-type" evidence="9">
    <location>
        <begin position="499"/>
        <end position="527"/>
    </location>
</feature>